<comment type="caution">
    <text evidence="11">The sequence shown here is derived from an EMBL/GenBank/DDBJ whole genome shotgun (WGS) entry which is preliminary data.</text>
</comment>
<evidence type="ECO:0000256" key="4">
    <source>
        <dbReference type="ARBA" id="ARBA00022692"/>
    </source>
</evidence>
<feature type="compositionally biased region" description="Low complexity" evidence="9">
    <location>
        <begin position="115"/>
        <end position="129"/>
    </location>
</feature>
<comment type="subcellular location">
    <subcellularLocation>
        <location evidence="2">Cell membrane</location>
    </subcellularLocation>
    <subcellularLocation>
        <location evidence="1">Membrane</location>
        <topology evidence="1">Single-pass membrane protein</topology>
    </subcellularLocation>
</comment>
<accession>A0A928VQ58</accession>
<dbReference type="Gene3D" id="1.10.10.1320">
    <property type="entry name" value="Anti-sigma factor, zinc-finger domain"/>
    <property type="match status" value="1"/>
</dbReference>
<dbReference type="InterPro" id="IPR041916">
    <property type="entry name" value="Anti_sigma_zinc_sf"/>
</dbReference>
<proteinExistence type="predicted"/>
<evidence type="ECO:0000256" key="7">
    <source>
        <dbReference type="ARBA" id="ARBA00029829"/>
    </source>
</evidence>
<dbReference type="GO" id="GO:0005886">
    <property type="term" value="C:plasma membrane"/>
    <property type="evidence" value="ECO:0007669"/>
    <property type="project" value="UniProtKB-SubCell"/>
</dbReference>
<evidence type="ECO:0000259" key="10">
    <source>
        <dbReference type="Pfam" id="PF10099"/>
    </source>
</evidence>
<dbReference type="Proteomes" id="UP000625316">
    <property type="component" value="Unassembled WGS sequence"/>
</dbReference>
<dbReference type="GO" id="GO:0006417">
    <property type="term" value="P:regulation of translation"/>
    <property type="evidence" value="ECO:0007669"/>
    <property type="project" value="TreeGrafter"/>
</dbReference>
<keyword evidence="5" id="KW-1133">Transmembrane helix</keyword>
<organism evidence="11 12">
    <name type="scientific">Romeriopsis navalis LEGE 11480</name>
    <dbReference type="NCBI Taxonomy" id="2777977"/>
    <lineage>
        <taxon>Bacteria</taxon>
        <taxon>Bacillati</taxon>
        <taxon>Cyanobacteriota</taxon>
        <taxon>Cyanophyceae</taxon>
        <taxon>Leptolyngbyales</taxon>
        <taxon>Leptolyngbyaceae</taxon>
        <taxon>Romeriopsis</taxon>
        <taxon>Romeriopsis navalis</taxon>
    </lineage>
</organism>
<feature type="compositionally biased region" description="Polar residues" evidence="9">
    <location>
        <begin position="89"/>
        <end position="104"/>
    </location>
</feature>
<keyword evidence="4" id="KW-0812">Transmembrane</keyword>
<evidence type="ECO:0000313" key="11">
    <source>
        <dbReference type="EMBL" id="MBE9030881.1"/>
    </source>
</evidence>
<sequence length="316" mass="34019">MDKLNWSDNPEYLEALLAGYALGDLSPEEMDQVQSYLEQNPASADELTKLQTTLALLPLSLPEAPPSPDLKSRILAAAARSDMPPAVIPTTNDASRSTPNSTVELPSLQPPAPGAPAAQAAPAAPAAPGKNNVISLSEQRRRPRTQRSTWMVGSIAAGLLAVLGFQNYKLTQDMAELKQAVVAQQSQQNNYQTQLVKYQETIAMLRQPNNRLMAMKGMEDKSSGSLVIVPKDQKAVLTLQNVPPLPQGQMYRLWAMVKGKKVYCSEFKPTADGSVFVNIPLDDLGDAKSVAVTIDPQTADKAKPVGDMVMEGAISI</sequence>
<keyword evidence="6" id="KW-0472">Membrane</keyword>
<dbReference type="GO" id="GO:0016989">
    <property type="term" value="F:sigma factor antagonist activity"/>
    <property type="evidence" value="ECO:0007669"/>
    <property type="project" value="TreeGrafter"/>
</dbReference>
<feature type="region of interest" description="Disordered" evidence="9">
    <location>
        <begin position="84"/>
        <end position="147"/>
    </location>
</feature>
<evidence type="ECO:0000256" key="6">
    <source>
        <dbReference type="ARBA" id="ARBA00023136"/>
    </source>
</evidence>
<protein>
    <recommendedName>
        <fullName evidence="8">Regulator of SigK</fullName>
    </recommendedName>
    <alternativeName>
        <fullName evidence="7">Sigma-K anti-sigma factor RskA</fullName>
    </alternativeName>
</protein>
<dbReference type="PANTHER" id="PTHR37461:SF1">
    <property type="entry name" value="ANTI-SIGMA-K FACTOR RSKA"/>
    <property type="match status" value="1"/>
</dbReference>
<evidence type="ECO:0000256" key="9">
    <source>
        <dbReference type="SAM" id="MobiDB-lite"/>
    </source>
</evidence>
<evidence type="ECO:0000256" key="1">
    <source>
        <dbReference type="ARBA" id="ARBA00004167"/>
    </source>
</evidence>
<evidence type="ECO:0000256" key="2">
    <source>
        <dbReference type="ARBA" id="ARBA00004236"/>
    </source>
</evidence>
<feature type="domain" description="Anti-sigma K factor RskA C-terminal" evidence="10">
    <location>
        <begin position="152"/>
        <end position="300"/>
    </location>
</feature>
<dbReference type="InterPro" id="IPR051474">
    <property type="entry name" value="Anti-sigma-K/W_factor"/>
</dbReference>
<reference evidence="11" key="1">
    <citation type="submission" date="2020-10" db="EMBL/GenBank/DDBJ databases">
        <authorList>
            <person name="Castelo-Branco R."/>
            <person name="Eusebio N."/>
            <person name="Adriana R."/>
            <person name="Vieira A."/>
            <person name="Brugerolle De Fraissinette N."/>
            <person name="Rezende De Castro R."/>
            <person name="Schneider M.P."/>
            <person name="Vasconcelos V."/>
            <person name="Leao P.N."/>
        </authorList>
    </citation>
    <scope>NUCLEOTIDE SEQUENCE</scope>
    <source>
        <strain evidence="11">LEGE 11480</strain>
    </source>
</reference>
<keyword evidence="3" id="KW-1003">Cell membrane</keyword>
<evidence type="ECO:0000313" key="12">
    <source>
        <dbReference type="Proteomes" id="UP000625316"/>
    </source>
</evidence>
<dbReference type="RefSeq" id="WP_264325708.1">
    <property type="nucleotide sequence ID" value="NZ_JADEXQ010000046.1"/>
</dbReference>
<evidence type="ECO:0000256" key="3">
    <source>
        <dbReference type="ARBA" id="ARBA00022475"/>
    </source>
</evidence>
<name>A0A928VQ58_9CYAN</name>
<evidence type="ECO:0000256" key="8">
    <source>
        <dbReference type="ARBA" id="ARBA00030803"/>
    </source>
</evidence>
<gene>
    <name evidence="11" type="ORF">IQ266_14185</name>
</gene>
<evidence type="ECO:0000256" key="5">
    <source>
        <dbReference type="ARBA" id="ARBA00022989"/>
    </source>
</evidence>
<dbReference type="PANTHER" id="PTHR37461">
    <property type="entry name" value="ANTI-SIGMA-K FACTOR RSKA"/>
    <property type="match status" value="1"/>
</dbReference>
<dbReference type="AlphaFoldDB" id="A0A928VQ58"/>
<dbReference type="EMBL" id="JADEXQ010000046">
    <property type="protein sequence ID" value="MBE9030881.1"/>
    <property type="molecule type" value="Genomic_DNA"/>
</dbReference>
<dbReference type="Pfam" id="PF10099">
    <property type="entry name" value="RskA_C"/>
    <property type="match status" value="1"/>
</dbReference>
<dbReference type="InterPro" id="IPR018764">
    <property type="entry name" value="RskA_C"/>
</dbReference>
<keyword evidence="12" id="KW-1185">Reference proteome</keyword>